<evidence type="ECO:0000313" key="4">
    <source>
        <dbReference type="EMBL" id="EFJ10114.1"/>
    </source>
</evidence>
<dbReference type="KEGG" id="smo:SELMODRAFT_427445"/>
<dbReference type="SUPFAM" id="SSF48371">
    <property type="entry name" value="ARM repeat"/>
    <property type="match status" value="1"/>
</dbReference>
<keyword evidence="5" id="KW-1185">Reference proteome</keyword>
<evidence type="ECO:0000259" key="3">
    <source>
        <dbReference type="Pfam" id="PF03914"/>
    </source>
</evidence>
<feature type="region of interest" description="Disordered" evidence="2">
    <location>
        <begin position="28"/>
        <end position="91"/>
    </location>
</feature>
<dbReference type="PANTHER" id="PTHR12048">
    <property type="entry name" value="CCAAT-BINDING FACTOR-RELATED"/>
    <property type="match status" value="1"/>
</dbReference>
<comment type="similarity">
    <text evidence="1">Belongs to the CBF/MAK21 family.</text>
</comment>
<dbReference type="Gramene" id="EFJ10114">
    <property type="protein sequence ID" value="EFJ10114"/>
    <property type="gene ID" value="SELMODRAFT_427445"/>
</dbReference>
<dbReference type="OMA" id="EIWCNDE"/>
<accession>D8SZN1</accession>
<dbReference type="PANTHER" id="PTHR12048:SF0">
    <property type="entry name" value="CCAAT_ENHANCER-BINDING PROTEIN ZETA"/>
    <property type="match status" value="1"/>
</dbReference>
<feature type="domain" description="CCAAT-binding factor" evidence="3">
    <location>
        <begin position="447"/>
        <end position="681"/>
    </location>
</feature>
<feature type="compositionally biased region" description="Acidic residues" evidence="2">
    <location>
        <begin position="778"/>
        <end position="849"/>
    </location>
</feature>
<feature type="compositionally biased region" description="Acidic residues" evidence="2">
    <location>
        <begin position="873"/>
        <end position="889"/>
    </location>
</feature>
<dbReference type="InterPro" id="IPR016024">
    <property type="entry name" value="ARM-type_fold"/>
</dbReference>
<feature type="region of interest" description="Disordered" evidence="2">
    <location>
        <begin position="370"/>
        <end position="398"/>
    </location>
</feature>
<gene>
    <name evidence="4" type="ORF">SELMODRAFT_427445</name>
</gene>
<feature type="compositionally biased region" description="Polar residues" evidence="2">
    <location>
        <begin position="385"/>
        <end position="397"/>
    </location>
</feature>
<dbReference type="InterPro" id="IPR005612">
    <property type="entry name" value="CCAAT-binding_factor"/>
</dbReference>
<reference evidence="4 5" key="1">
    <citation type="journal article" date="2011" name="Science">
        <title>The Selaginella genome identifies genetic changes associated with the evolution of vascular plants.</title>
        <authorList>
            <person name="Banks J.A."/>
            <person name="Nishiyama T."/>
            <person name="Hasebe M."/>
            <person name="Bowman J.L."/>
            <person name="Gribskov M."/>
            <person name="dePamphilis C."/>
            <person name="Albert V.A."/>
            <person name="Aono N."/>
            <person name="Aoyama T."/>
            <person name="Ambrose B.A."/>
            <person name="Ashton N.W."/>
            <person name="Axtell M.J."/>
            <person name="Barker E."/>
            <person name="Barker M.S."/>
            <person name="Bennetzen J.L."/>
            <person name="Bonawitz N.D."/>
            <person name="Chapple C."/>
            <person name="Cheng C."/>
            <person name="Correa L.G."/>
            <person name="Dacre M."/>
            <person name="DeBarry J."/>
            <person name="Dreyer I."/>
            <person name="Elias M."/>
            <person name="Engstrom E.M."/>
            <person name="Estelle M."/>
            <person name="Feng L."/>
            <person name="Finet C."/>
            <person name="Floyd S.K."/>
            <person name="Frommer W.B."/>
            <person name="Fujita T."/>
            <person name="Gramzow L."/>
            <person name="Gutensohn M."/>
            <person name="Harholt J."/>
            <person name="Hattori M."/>
            <person name="Heyl A."/>
            <person name="Hirai T."/>
            <person name="Hiwatashi Y."/>
            <person name="Ishikawa M."/>
            <person name="Iwata M."/>
            <person name="Karol K.G."/>
            <person name="Koehler B."/>
            <person name="Kolukisaoglu U."/>
            <person name="Kubo M."/>
            <person name="Kurata T."/>
            <person name="Lalonde S."/>
            <person name="Li K."/>
            <person name="Li Y."/>
            <person name="Litt A."/>
            <person name="Lyons E."/>
            <person name="Manning G."/>
            <person name="Maruyama T."/>
            <person name="Michael T.P."/>
            <person name="Mikami K."/>
            <person name="Miyazaki S."/>
            <person name="Morinaga S."/>
            <person name="Murata T."/>
            <person name="Mueller-Roeber B."/>
            <person name="Nelson D.R."/>
            <person name="Obara M."/>
            <person name="Oguri Y."/>
            <person name="Olmstead R.G."/>
            <person name="Onodera N."/>
            <person name="Petersen B.L."/>
            <person name="Pils B."/>
            <person name="Prigge M."/>
            <person name="Rensing S.A."/>
            <person name="Riano-Pachon D.M."/>
            <person name="Roberts A.W."/>
            <person name="Sato Y."/>
            <person name="Scheller H.V."/>
            <person name="Schulz B."/>
            <person name="Schulz C."/>
            <person name="Shakirov E.V."/>
            <person name="Shibagaki N."/>
            <person name="Shinohara N."/>
            <person name="Shippen D.E."/>
            <person name="Soerensen I."/>
            <person name="Sotooka R."/>
            <person name="Sugimoto N."/>
            <person name="Sugita M."/>
            <person name="Sumikawa N."/>
            <person name="Tanurdzic M."/>
            <person name="Theissen G."/>
            <person name="Ulvskov P."/>
            <person name="Wakazuki S."/>
            <person name="Weng J.K."/>
            <person name="Willats W.W."/>
            <person name="Wipf D."/>
            <person name="Wolf P.G."/>
            <person name="Yang L."/>
            <person name="Zimmer A.D."/>
            <person name="Zhu Q."/>
            <person name="Mitros T."/>
            <person name="Hellsten U."/>
            <person name="Loque D."/>
            <person name="Otillar R."/>
            <person name="Salamov A."/>
            <person name="Schmutz J."/>
            <person name="Shapiro H."/>
            <person name="Lindquist E."/>
            <person name="Lucas S."/>
            <person name="Rokhsar D."/>
            <person name="Grigoriev I.V."/>
        </authorList>
    </citation>
    <scope>NUCLEOTIDE SEQUENCE [LARGE SCALE GENOMIC DNA]</scope>
</reference>
<feature type="region of interest" description="Disordered" evidence="2">
    <location>
        <begin position="778"/>
        <end position="944"/>
    </location>
</feature>
<proteinExistence type="inferred from homology"/>
<evidence type="ECO:0000256" key="2">
    <source>
        <dbReference type="SAM" id="MobiDB-lite"/>
    </source>
</evidence>
<dbReference type="eggNOG" id="KOG2038">
    <property type="taxonomic scope" value="Eukaryota"/>
</dbReference>
<dbReference type="EMBL" id="GL377656">
    <property type="protein sequence ID" value="EFJ10114.1"/>
    <property type="molecule type" value="Genomic_DNA"/>
</dbReference>
<evidence type="ECO:0000256" key="1">
    <source>
        <dbReference type="ARBA" id="ARBA00007797"/>
    </source>
</evidence>
<feature type="region of interest" description="Disordered" evidence="2">
    <location>
        <begin position="605"/>
        <end position="627"/>
    </location>
</feature>
<sequence length="944" mass="104991">MTDEELKADVASFAANLGLASSQVGFNDADFRKKGPLKRGTARNPDKAEKSQRIPRKKKETGGNSRRDGRNAGSQARKWPPPKPRAEDWKNEAKKVNVSVAKVRFGKDVVHSLSRWAGSGEKWYETAAGISSAIQFVEPEKEVADGFVQLKRKEAEALLQLVAVEFERSRRNSSDMRMIQSARRSGTSGDKVAAMTILIQENPVANLQTLDSLLAMVTSKGGKRHALSGLDVLKELFIMRYEKFVNAVIEGTKDALVYLKLKTVKAKPEQEKKLLSAVVNKLGDPERKAASNAGYFLSCLLKEHPNMTKVVLNEVEAFMFRPNLGMRAIYYASVFMNQLRLSYKGEGPNLAKQLIDIYFVMFKTITSRGMKKDTNPQKKPRKQSEGATNEDNSNSEASALDSRLISSLLTGVNKAFRFVTEDSAENIIEEHTPSLFLLAHSTNFNVAVQALLLLHQILAKHQTVSERFYRALYSVMLSPALLKSSKIEMYLALVFKVLRSDVSTSRTCGFIKRLMQVAVHQSPELGCAFLVLLSEVLKAKHILWNFILEPSSQGDDIEHFKDVELPENQDVPALLPDAASKEPLRDDSDSEIDVDVEMAAALGEDGDSETEFNRKETGKKMQAMPTAKASPLLGEAAKYTRNSKGYDPRHRDPLHCKADQTCWWELAILASHIHPSVSTMAKTILSNAAVVYSGDPIQDLAFTAFLDRFAERKPKARKIGIDSTKKEAVSNAPVGMKLASLAEDDVAPSDLIFHRFYRAKAEAMGKRVKKKKKALEDFDDDMVGSDEELSSDDEEGDDEDEEGGDAGLVDDEGDSGEEEIDRLLDENDSEGAEFDLQDDDDDSSDDDEKLPEVLAVDKKNSKKKKKSAKNVPDDEDESSDDDEFDEIFMEDTKDKTKNKNRRGAKNRTQDGSTGSKRKSLYASAEDYTHILEGEGSMNKKKSKH</sequence>
<dbReference type="HOGENOM" id="CLU_003417_1_1_1"/>
<dbReference type="STRING" id="88036.D8SZN1"/>
<protein>
    <recommendedName>
        <fullName evidence="3">CCAAT-binding factor domain-containing protein</fullName>
    </recommendedName>
</protein>
<dbReference type="FunCoup" id="D8SZN1">
    <property type="interactions" value="3971"/>
</dbReference>
<dbReference type="AlphaFoldDB" id="D8SZN1"/>
<evidence type="ECO:0000313" key="5">
    <source>
        <dbReference type="Proteomes" id="UP000001514"/>
    </source>
</evidence>
<dbReference type="InParanoid" id="D8SZN1"/>
<dbReference type="GO" id="GO:0005634">
    <property type="term" value="C:nucleus"/>
    <property type="evidence" value="ECO:0000318"/>
    <property type="project" value="GO_Central"/>
</dbReference>
<dbReference type="InterPro" id="IPR040155">
    <property type="entry name" value="CEBPZ/Mak21-like"/>
</dbReference>
<dbReference type="Pfam" id="PF03914">
    <property type="entry name" value="CBF"/>
    <property type="match status" value="1"/>
</dbReference>
<name>D8SZN1_SELML</name>
<dbReference type="Proteomes" id="UP000001514">
    <property type="component" value="Unassembled WGS sequence"/>
</dbReference>
<organism evidence="5">
    <name type="scientific">Selaginella moellendorffii</name>
    <name type="common">Spikemoss</name>
    <dbReference type="NCBI Taxonomy" id="88036"/>
    <lineage>
        <taxon>Eukaryota</taxon>
        <taxon>Viridiplantae</taxon>
        <taxon>Streptophyta</taxon>
        <taxon>Embryophyta</taxon>
        <taxon>Tracheophyta</taxon>
        <taxon>Lycopodiopsida</taxon>
        <taxon>Selaginellales</taxon>
        <taxon>Selaginellaceae</taxon>
        <taxon>Selaginella</taxon>
    </lineage>
</organism>